<dbReference type="KEGG" id="cdx:CDES_14055"/>
<dbReference type="PATRIC" id="fig|931089.4.peg.2842"/>
<sequence length="63" mass="7032">MTRVLATRRTGSTAFIGIDQSRDNPDMMFISTPNMVELTRGQVLDLIEALRAEAHNIWGGNIE</sequence>
<organism evidence="1 2">
    <name type="scientific">Corynebacterium deserti GIMN1.010</name>
    <dbReference type="NCBI Taxonomy" id="931089"/>
    <lineage>
        <taxon>Bacteria</taxon>
        <taxon>Bacillati</taxon>
        <taxon>Actinomycetota</taxon>
        <taxon>Actinomycetes</taxon>
        <taxon>Mycobacteriales</taxon>
        <taxon>Corynebacteriaceae</taxon>
        <taxon>Corynebacterium</taxon>
    </lineage>
</organism>
<accession>A0A0M5IJJ0</accession>
<name>A0A0M5IJJ0_9CORY</name>
<reference evidence="1 2" key="1">
    <citation type="submission" date="2014-08" db="EMBL/GenBank/DDBJ databases">
        <title>Complete genome sequence of Corynebacterium deserti GIMN1.010 (=DSM 45689), isolated from desert sand in western China.</title>
        <authorList>
            <person name="Ruckert C."/>
            <person name="Albersmeier A."/>
            <person name="Kalinowski J."/>
        </authorList>
    </citation>
    <scope>NUCLEOTIDE SEQUENCE [LARGE SCALE GENOMIC DNA]</scope>
    <source>
        <strain evidence="1 2">GIMN1.010</strain>
    </source>
</reference>
<gene>
    <name evidence="1" type="ORF">CDES_14055</name>
</gene>
<dbReference type="EMBL" id="CP009220">
    <property type="protein sequence ID" value="ALC07136.1"/>
    <property type="molecule type" value="Genomic_DNA"/>
</dbReference>
<dbReference type="Proteomes" id="UP000068067">
    <property type="component" value="Chromosome"/>
</dbReference>
<evidence type="ECO:0000313" key="1">
    <source>
        <dbReference type="EMBL" id="ALC07136.1"/>
    </source>
</evidence>
<protein>
    <submittedName>
        <fullName evidence="1">Uncharacterized protein</fullName>
    </submittedName>
</protein>
<dbReference type="STRING" id="931089.CDES_14055"/>
<evidence type="ECO:0000313" key="2">
    <source>
        <dbReference type="Proteomes" id="UP000068067"/>
    </source>
</evidence>
<keyword evidence="2" id="KW-1185">Reference proteome</keyword>
<dbReference type="RefSeq" id="WP_053545998.1">
    <property type="nucleotide sequence ID" value="NZ_CP009220.1"/>
</dbReference>
<dbReference type="OrthoDB" id="9976585at2"/>
<proteinExistence type="predicted"/>
<dbReference type="AlphaFoldDB" id="A0A0M5IJJ0"/>